<feature type="transmembrane region" description="Helical" evidence="7">
    <location>
        <begin position="95"/>
        <end position="115"/>
    </location>
</feature>
<sequence length="202" mass="23019">MLFMYLMSCFALIVQIIFLTIAIGAGLYYLAEMVEENTVMSKKIIFWMTNIVLLLFVGLLLFEDIPLPLLVSGILSQIFHHLIICNFPYFEVTSFSFIGAVCLFFVNHYLAFSYFSFTPYSFSEVMAFFTLCLWLIPFSLFVSLSANDNVLPSYASQPKGLGGVEADVVSDYLSKKNKRNGLLGLFHYASEYIRPTRGKKMF</sequence>
<dbReference type="EMBL" id="JAPXFL010000014">
    <property type="protein sequence ID" value="KAK9497623.1"/>
    <property type="molecule type" value="Genomic_DNA"/>
</dbReference>
<dbReference type="PANTHER" id="PTHR13144:SF0">
    <property type="entry name" value="PROTEIN TEX261"/>
    <property type="match status" value="1"/>
</dbReference>
<evidence type="ECO:0000256" key="5">
    <source>
        <dbReference type="ARBA" id="ARBA00022989"/>
    </source>
</evidence>
<dbReference type="AlphaFoldDB" id="A0AAW1CFY3"/>
<keyword evidence="9" id="KW-1185">Reference proteome</keyword>
<name>A0AAW1CFY3_9HEMI</name>
<evidence type="ECO:0000313" key="9">
    <source>
        <dbReference type="Proteomes" id="UP001461498"/>
    </source>
</evidence>
<keyword evidence="6 7" id="KW-0472">Membrane</keyword>
<comment type="similarity">
    <text evidence="2">Belongs to the SVP26 family.</text>
</comment>
<dbReference type="Proteomes" id="UP001461498">
    <property type="component" value="Unassembled WGS sequence"/>
</dbReference>
<dbReference type="GO" id="GO:0006888">
    <property type="term" value="P:endoplasmic reticulum to Golgi vesicle-mediated transport"/>
    <property type="evidence" value="ECO:0007669"/>
    <property type="project" value="InterPro"/>
</dbReference>
<keyword evidence="5 7" id="KW-1133">Transmembrane helix</keyword>
<evidence type="ECO:0000256" key="6">
    <source>
        <dbReference type="ARBA" id="ARBA00023136"/>
    </source>
</evidence>
<proteinExistence type="inferred from homology"/>
<evidence type="ECO:0000256" key="2">
    <source>
        <dbReference type="ARBA" id="ARBA00008096"/>
    </source>
</evidence>
<feature type="transmembrane region" description="Helical" evidence="7">
    <location>
        <begin position="127"/>
        <end position="146"/>
    </location>
</feature>
<reference evidence="8 9" key="1">
    <citation type="submission" date="2022-12" db="EMBL/GenBank/DDBJ databases">
        <title>Chromosome-level genome assembly of true bugs.</title>
        <authorList>
            <person name="Ma L."/>
            <person name="Li H."/>
        </authorList>
    </citation>
    <scope>NUCLEOTIDE SEQUENCE [LARGE SCALE GENOMIC DNA]</scope>
    <source>
        <strain evidence="8">Lab_2022b</strain>
    </source>
</reference>
<dbReference type="GO" id="GO:0030134">
    <property type="term" value="C:COPII-coated ER to Golgi transport vesicle"/>
    <property type="evidence" value="ECO:0007669"/>
    <property type="project" value="TreeGrafter"/>
</dbReference>
<feature type="transmembrane region" description="Helical" evidence="7">
    <location>
        <begin position="44"/>
        <end position="62"/>
    </location>
</feature>
<gene>
    <name evidence="8" type="ORF">O3M35_004315</name>
</gene>
<dbReference type="Pfam" id="PF04148">
    <property type="entry name" value="Erv26"/>
    <property type="match status" value="1"/>
</dbReference>
<comment type="subcellular location">
    <subcellularLocation>
        <location evidence="1">Membrane</location>
        <topology evidence="1">Multi-pass membrane protein</topology>
    </subcellularLocation>
</comment>
<comment type="caution">
    <text evidence="8">The sequence shown here is derived from an EMBL/GenBank/DDBJ whole genome shotgun (WGS) entry which is preliminary data.</text>
</comment>
<dbReference type="PANTHER" id="PTHR13144">
    <property type="entry name" value="TEX261 PROTEIN"/>
    <property type="match status" value="1"/>
</dbReference>
<keyword evidence="4 7" id="KW-0812">Transmembrane</keyword>
<dbReference type="GO" id="GO:0005789">
    <property type="term" value="C:endoplasmic reticulum membrane"/>
    <property type="evidence" value="ECO:0007669"/>
    <property type="project" value="TreeGrafter"/>
</dbReference>
<dbReference type="GO" id="GO:0097020">
    <property type="term" value="F:COPII receptor activity"/>
    <property type="evidence" value="ECO:0007669"/>
    <property type="project" value="InterPro"/>
</dbReference>
<evidence type="ECO:0000256" key="4">
    <source>
        <dbReference type="ARBA" id="ARBA00022692"/>
    </source>
</evidence>
<evidence type="ECO:0000256" key="3">
    <source>
        <dbReference type="ARBA" id="ARBA00017877"/>
    </source>
</evidence>
<feature type="transmembrane region" description="Helical" evidence="7">
    <location>
        <begin position="69"/>
        <end position="89"/>
    </location>
</feature>
<organism evidence="8 9">
    <name type="scientific">Rhynocoris fuscipes</name>
    <dbReference type="NCBI Taxonomy" id="488301"/>
    <lineage>
        <taxon>Eukaryota</taxon>
        <taxon>Metazoa</taxon>
        <taxon>Ecdysozoa</taxon>
        <taxon>Arthropoda</taxon>
        <taxon>Hexapoda</taxon>
        <taxon>Insecta</taxon>
        <taxon>Pterygota</taxon>
        <taxon>Neoptera</taxon>
        <taxon>Paraneoptera</taxon>
        <taxon>Hemiptera</taxon>
        <taxon>Heteroptera</taxon>
        <taxon>Panheteroptera</taxon>
        <taxon>Cimicomorpha</taxon>
        <taxon>Reduviidae</taxon>
        <taxon>Harpactorinae</taxon>
        <taxon>Harpactorini</taxon>
        <taxon>Rhynocoris</taxon>
    </lineage>
</organism>
<dbReference type="InterPro" id="IPR007277">
    <property type="entry name" value="Svp26/Tex261"/>
</dbReference>
<dbReference type="GO" id="GO:0000139">
    <property type="term" value="C:Golgi membrane"/>
    <property type="evidence" value="ECO:0007669"/>
    <property type="project" value="TreeGrafter"/>
</dbReference>
<evidence type="ECO:0000256" key="7">
    <source>
        <dbReference type="SAM" id="Phobius"/>
    </source>
</evidence>
<accession>A0AAW1CFY3</accession>
<protein>
    <recommendedName>
        <fullName evidence="3">Protein TEX261</fullName>
    </recommendedName>
</protein>
<evidence type="ECO:0000256" key="1">
    <source>
        <dbReference type="ARBA" id="ARBA00004141"/>
    </source>
</evidence>
<evidence type="ECO:0000313" key="8">
    <source>
        <dbReference type="EMBL" id="KAK9497623.1"/>
    </source>
</evidence>